<dbReference type="Proteomes" id="UP000199032">
    <property type="component" value="Unassembled WGS sequence"/>
</dbReference>
<dbReference type="SUPFAM" id="SSF48452">
    <property type="entry name" value="TPR-like"/>
    <property type="match status" value="1"/>
</dbReference>
<dbReference type="InterPro" id="IPR011990">
    <property type="entry name" value="TPR-like_helical_dom_sf"/>
</dbReference>
<sequence>MASASKKTDNAAEIDRLAMALAKEPGSKVFIPLAEEYGKAGRWEEAVVVLEDGLKTYPGFITAMVALGRAYEQVNQPVKAKAILEEAIKVSPDNLRAHRTLAKLYATQGAKDAAIRSCNAILAVNSQDQEALALRASLDHVVVKEHVPAPHQPAVDFEKPQSDGLGGAPMASVVGGAAQVIANDSDDHLAPIRPGLTKCAEPVAAGPSLSLQETDRSVVARLEQWLHLIQARRRDVSGPPQPVQKTSV</sequence>
<dbReference type="Gene3D" id="1.25.40.10">
    <property type="entry name" value="Tetratricopeptide repeat domain"/>
    <property type="match status" value="1"/>
</dbReference>
<gene>
    <name evidence="2" type="ORF">COMA1_80071</name>
</gene>
<dbReference type="AlphaFoldDB" id="A0A0S4LPV6"/>
<name>A0A0S4LPV6_9BACT</name>
<protein>
    <submittedName>
        <fullName evidence="2">Uncharacterized protein</fullName>
    </submittedName>
</protein>
<dbReference type="PROSITE" id="PS50005">
    <property type="entry name" value="TPR"/>
    <property type="match status" value="1"/>
</dbReference>
<feature type="repeat" description="TPR" evidence="1">
    <location>
        <begin position="61"/>
        <end position="94"/>
    </location>
</feature>
<organism evidence="2 3">
    <name type="scientific">Candidatus Nitrospira nitrosa</name>
    <dbReference type="NCBI Taxonomy" id="1742972"/>
    <lineage>
        <taxon>Bacteria</taxon>
        <taxon>Pseudomonadati</taxon>
        <taxon>Nitrospirota</taxon>
        <taxon>Nitrospiria</taxon>
        <taxon>Nitrospirales</taxon>
        <taxon>Nitrospiraceae</taxon>
        <taxon>Nitrospira</taxon>
    </lineage>
</organism>
<proteinExistence type="predicted"/>
<keyword evidence="3" id="KW-1185">Reference proteome</keyword>
<evidence type="ECO:0000256" key="1">
    <source>
        <dbReference type="PROSITE-ProRule" id="PRU00339"/>
    </source>
</evidence>
<dbReference type="STRING" id="1742972.COMA1_80071"/>
<accession>A0A0S4LPV6</accession>
<dbReference type="SMART" id="SM00028">
    <property type="entry name" value="TPR"/>
    <property type="match status" value="3"/>
</dbReference>
<dbReference type="EMBL" id="CZQA01000014">
    <property type="protein sequence ID" value="CUS39532.1"/>
    <property type="molecule type" value="Genomic_DNA"/>
</dbReference>
<dbReference type="InterPro" id="IPR019734">
    <property type="entry name" value="TPR_rpt"/>
</dbReference>
<evidence type="ECO:0000313" key="2">
    <source>
        <dbReference type="EMBL" id="CUS39532.1"/>
    </source>
</evidence>
<keyword evidence="1" id="KW-0802">TPR repeat</keyword>
<reference evidence="2 3" key="1">
    <citation type="submission" date="2015-10" db="EMBL/GenBank/DDBJ databases">
        <authorList>
            <person name="Gilbert D.G."/>
        </authorList>
    </citation>
    <scope>NUCLEOTIDE SEQUENCE [LARGE SCALE GENOMIC DNA]</scope>
    <source>
        <strain evidence="2">COMA1</strain>
    </source>
</reference>
<dbReference type="Pfam" id="PF14559">
    <property type="entry name" value="TPR_19"/>
    <property type="match status" value="1"/>
</dbReference>
<evidence type="ECO:0000313" key="3">
    <source>
        <dbReference type="Proteomes" id="UP000199032"/>
    </source>
</evidence>
<dbReference type="RefSeq" id="WP_090751267.1">
    <property type="nucleotide sequence ID" value="NZ_CZQA01000014.1"/>
</dbReference>
<dbReference type="OrthoDB" id="9813445at2"/>